<reference evidence="2 3" key="1">
    <citation type="submission" date="2024-05" db="EMBL/GenBank/DDBJ databases">
        <authorList>
            <person name="Jiang F."/>
        </authorList>
    </citation>
    <scope>NUCLEOTIDE SEQUENCE [LARGE SCALE GENOMIC DNA]</scope>
    <source>
        <strain evidence="2 3">LZ166</strain>
    </source>
</reference>
<comment type="caution">
    <text evidence="2">The sequence shown here is derived from an EMBL/GenBank/DDBJ whole genome shotgun (WGS) entry which is preliminary data.</text>
</comment>
<protein>
    <submittedName>
        <fullName evidence="2">Uncharacterized protein</fullName>
    </submittedName>
</protein>
<dbReference type="Proteomes" id="UP001556692">
    <property type="component" value="Unassembled WGS sequence"/>
</dbReference>
<dbReference type="EMBL" id="JBDPGJ010000005">
    <property type="protein sequence ID" value="MEX0408138.1"/>
    <property type="molecule type" value="Genomic_DNA"/>
</dbReference>
<keyword evidence="3" id="KW-1185">Reference proteome</keyword>
<organism evidence="2 3">
    <name type="scientific">Aquibium pacificus</name>
    <dbReference type="NCBI Taxonomy" id="3153579"/>
    <lineage>
        <taxon>Bacteria</taxon>
        <taxon>Pseudomonadati</taxon>
        <taxon>Pseudomonadota</taxon>
        <taxon>Alphaproteobacteria</taxon>
        <taxon>Hyphomicrobiales</taxon>
        <taxon>Phyllobacteriaceae</taxon>
        <taxon>Aquibium</taxon>
    </lineage>
</organism>
<dbReference type="RefSeq" id="WP_367956016.1">
    <property type="nucleotide sequence ID" value="NZ_JBDPGJ010000005.1"/>
</dbReference>
<accession>A0ABV3SMY5</accession>
<gene>
    <name evidence="2" type="ORF">ABGN05_20980</name>
</gene>
<proteinExistence type="predicted"/>
<feature type="region of interest" description="Disordered" evidence="1">
    <location>
        <begin position="31"/>
        <end position="63"/>
    </location>
</feature>
<evidence type="ECO:0000256" key="1">
    <source>
        <dbReference type="SAM" id="MobiDB-lite"/>
    </source>
</evidence>
<evidence type="ECO:0000313" key="2">
    <source>
        <dbReference type="EMBL" id="MEX0408138.1"/>
    </source>
</evidence>
<name>A0ABV3SMY5_9HYPH</name>
<feature type="compositionally biased region" description="Basic and acidic residues" evidence="1">
    <location>
        <begin position="33"/>
        <end position="48"/>
    </location>
</feature>
<evidence type="ECO:0000313" key="3">
    <source>
        <dbReference type="Proteomes" id="UP001556692"/>
    </source>
</evidence>
<sequence length="63" mass="6802">MTHVVPFIQRSITAPVRRPAAGPATIIIFPGVRYEREEPGDRPEDNSPRKGGSPAETSSQTAT</sequence>